<evidence type="ECO:0000256" key="6">
    <source>
        <dbReference type="ARBA" id="ARBA00022747"/>
    </source>
</evidence>
<dbReference type="InterPro" id="IPR017985">
    <property type="entry name" value="MeTrfase_CN4_CS"/>
</dbReference>
<keyword evidence="3 10" id="KW-0489">Methyltransferase</keyword>
<sequence length="409" mass="46539">MRKQQELYGEHAPFTAFDTVGPDTDLSQLDLNWREQDLPQHERTRHVHGLHPYLGKFIPQLVEIFLRKYARESVVDPFAGSGTTLVEANRLGFRAMGCDVSAFNCLLARVKTARYDLALLRREMHDVLARTEFELFKKSAAVGGLDGAGDGTPEVPARGSAYLRRWYAPQALAELLTYRSFIPQYHYQDVLKLVLSRAARSARLTTHFELDFPAEPQTTPYYCRKHHRICSPTTQALAFLRRYTADTLRRIEAFAAVRTQAPVEVVWGDARDVRFPPCDTVVTSPPYPGLIDYHEQHRYAYELLGLPGLQEREIGRPNGAGGRRRLLAEYYRGIADVFANVAGSVRPGGHVIIVVHDRDDAYVRLAGELGWEVESVLTRHVNRRTGLRSGEFFERVYVWRKPDGGKPQY</sequence>
<evidence type="ECO:0000313" key="11">
    <source>
        <dbReference type="Proteomes" id="UP001332192"/>
    </source>
</evidence>
<feature type="domain" description="DNA methylase N-4/N-6" evidence="9">
    <location>
        <begin position="61"/>
        <end position="104"/>
    </location>
</feature>
<comment type="catalytic activity">
    <reaction evidence="8">
        <text>a 2'-deoxycytidine in DNA + S-adenosyl-L-methionine = an N(4)-methyl-2'-deoxycytidine in DNA + S-adenosyl-L-homocysteine + H(+)</text>
        <dbReference type="Rhea" id="RHEA:16857"/>
        <dbReference type="Rhea" id="RHEA-COMP:11369"/>
        <dbReference type="Rhea" id="RHEA-COMP:13674"/>
        <dbReference type="ChEBI" id="CHEBI:15378"/>
        <dbReference type="ChEBI" id="CHEBI:57856"/>
        <dbReference type="ChEBI" id="CHEBI:59789"/>
        <dbReference type="ChEBI" id="CHEBI:85452"/>
        <dbReference type="ChEBI" id="CHEBI:137933"/>
        <dbReference type="EC" id="2.1.1.113"/>
    </reaction>
</comment>
<keyword evidence="6" id="KW-0680">Restriction system</keyword>
<keyword evidence="4" id="KW-0808">Transferase</keyword>
<evidence type="ECO:0000256" key="8">
    <source>
        <dbReference type="ARBA" id="ARBA00049120"/>
    </source>
</evidence>
<evidence type="ECO:0000256" key="2">
    <source>
        <dbReference type="ARBA" id="ARBA00012185"/>
    </source>
</evidence>
<dbReference type="RefSeq" id="WP_324715449.1">
    <property type="nucleotide sequence ID" value="NZ_CP141615.1"/>
</dbReference>
<gene>
    <name evidence="10" type="ORF">U7230_08675</name>
</gene>
<evidence type="ECO:0000259" key="9">
    <source>
        <dbReference type="Pfam" id="PF01555"/>
    </source>
</evidence>
<dbReference type="PROSITE" id="PS00093">
    <property type="entry name" value="N4_MTASE"/>
    <property type="match status" value="1"/>
</dbReference>
<accession>A0ABZ1BVL3</accession>
<dbReference type="InterPro" id="IPR002941">
    <property type="entry name" value="DNA_methylase_N4/N6"/>
</dbReference>
<evidence type="ECO:0000256" key="1">
    <source>
        <dbReference type="ARBA" id="ARBA00010203"/>
    </source>
</evidence>
<protein>
    <recommendedName>
        <fullName evidence="2">site-specific DNA-methyltransferase (cytosine-N(4)-specific)</fullName>
        <ecNumber evidence="2">2.1.1.113</ecNumber>
    </recommendedName>
</protein>
<reference evidence="10 11" key="1">
    <citation type="journal article" date="2024" name="Front. Microbiol.">
        <title>Novel thermophilic genera Geochorda gen. nov. and Carboxydochorda gen. nov. from the deep terrestrial subsurface reveal the ecophysiological diversity in the class Limnochordia.</title>
        <authorList>
            <person name="Karnachuk O.V."/>
            <person name="Lukina A.P."/>
            <person name="Avakyan M.R."/>
            <person name="Kadnikov V.V."/>
            <person name="Begmatov S."/>
            <person name="Beletsky A.V."/>
            <person name="Vlasova K.G."/>
            <person name="Novikov A.A."/>
            <person name="Shcherbakova V.A."/>
            <person name="Mardanov A.V."/>
            <person name="Ravin N.V."/>
        </authorList>
    </citation>
    <scope>NUCLEOTIDE SEQUENCE [LARGE SCALE GENOMIC DNA]</scope>
    <source>
        <strain evidence="10 11">L945</strain>
    </source>
</reference>
<dbReference type="GO" id="GO:0008168">
    <property type="term" value="F:methyltransferase activity"/>
    <property type="evidence" value="ECO:0007669"/>
    <property type="project" value="UniProtKB-KW"/>
</dbReference>
<evidence type="ECO:0000256" key="3">
    <source>
        <dbReference type="ARBA" id="ARBA00022603"/>
    </source>
</evidence>
<evidence type="ECO:0000256" key="7">
    <source>
        <dbReference type="ARBA" id="ARBA00023125"/>
    </source>
</evidence>
<dbReference type="EC" id="2.1.1.113" evidence="2"/>
<proteinExistence type="inferred from homology"/>
<evidence type="ECO:0000313" key="10">
    <source>
        <dbReference type="EMBL" id="WRP16177.1"/>
    </source>
</evidence>
<keyword evidence="5" id="KW-0949">S-adenosyl-L-methionine</keyword>
<dbReference type="GO" id="GO:0032259">
    <property type="term" value="P:methylation"/>
    <property type="evidence" value="ECO:0007669"/>
    <property type="project" value="UniProtKB-KW"/>
</dbReference>
<keyword evidence="11" id="KW-1185">Reference proteome</keyword>
<dbReference type="InterPro" id="IPR029063">
    <property type="entry name" value="SAM-dependent_MTases_sf"/>
</dbReference>
<organism evidence="10 11">
    <name type="scientific">Carboxydichorda subterranea</name>
    <dbReference type="NCBI Taxonomy" id="3109565"/>
    <lineage>
        <taxon>Bacteria</taxon>
        <taxon>Bacillati</taxon>
        <taxon>Bacillota</taxon>
        <taxon>Limnochordia</taxon>
        <taxon>Limnochordales</taxon>
        <taxon>Geochordaceae</taxon>
        <taxon>Carboxydichorda</taxon>
    </lineage>
</organism>
<name>A0ABZ1BVL3_9FIRM</name>
<dbReference type="EMBL" id="CP141615">
    <property type="protein sequence ID" value="WRP16177.1"/>
    <property type="molecule type" value="Genomic_DNA"/>
</dbReference>
<dbReference type="Pfam" id="PF01555">
    <property type="entry name" value="N6_N4_Mtase"/>
    <property type="match status" value="1"/>
</dbReference>
<keyword evidence="7" id="KW-0238">DNA-binding</keyword>
<dbReference type="Gene3D" id="3.40.50.150">
    <property type="entry name" value="Vaccinia Virus protein VP39"/>
    <property type="match status" value="2"/>
</dbReference>
<dbReference type="SUPFAM" id="SSF53335">
    <property type="entry name" value="S-adenosyl-L-methionine-dependent methyltransferases"/>
    <property type="match status" value="1"/>
</dbReference>
<comment type="similarity">
    <text evidence="1">Belongs to the N(4)/N(6)-methyltransferase family. N(4) subfamily.</text>
</comment>
<evidence type="ECO:0000256" key="4">
    <source>
        <dbReference type="ARBA" id="ARBA00022679"/>
    </source>
</evidence>
<dbReference type="Proteomes" id="UP001332192">
    <property type="component" value="Chromosome"/>
</dbReference>
<evidence type="ECO:0000256" key="5">
    <source>
        <dbReference type="ARBA" id="ARBA00022691"/>
    </source>
</evidence>